<dbReference type="InterPro" id="IPR031621">
    <property type="entry name" value="HisKA_7TM"/>
</dbReference>
<dbReference type="InterPro" id="IPR004358">
    <property type="entry name" value="Sig_transdc_His_kin-like_C"/>
</dbReference>
<feature type="transmembrane region" description="Helical" evidence="7">
    <location>
        <begin position="17"/>
        <end position="35"/>
    </location>
</feature>
<dbReference type="EMBL" id="FQUM01000010">
    <property type="protein sequence ID" value="SHF84508.1"/>
    <property type="molecule type" value="Genomic_DNA"/>
</dbReference>
<dbReference type="RefSeq" id="WP_073003167.1">
    <property type="nucleotide sequence ID" value="NZ_FQUM01000010.1"/>
</dbReference>
<dbReference type="EC" id="2.7.13.3" evidence="2"/>
<keyword evidence="7" id="KW-0812">Transmembrane</keyword>
<dbReference type="SUPFAM" id="SSF47384">
    <property type="entry name" value="Homodimeric domain of signal transducing histidine kinase"/>
    <property type="match status" value="1"/>
</dbReference>
<dbReference type="InterPro" id="IPR013656">
    <property type="entry name" value="PAS_4"/>
</dbReference>
<evidence type="ECO:0000256" key="4">
    <source>
        <dbReference type="ARBA" id="ARBA00022679"/>
    </source>
</evidence>
<evidence type="ECO:0000256" key="1">
    <source>
        <dbReference type="ARBA" id="ARBA00000085"/>
    </source>
</evidence>
<dbReference type="SUPFAM" id="SSF55874">
    <property type="entry name" value="ATPase domain of HSP90 chaperone/DNA topoisomerase II/histidine kinase"/>
    <property type="match status" value="1"/>
</dbReference>
<dbReference type="PANTHER" id="PTHR42878">
    <property type="entry name" value="TWO-COMPONENT HISTIDINE KINASE"/>
    <property type="match status" value="1"/>
</dbReference>
<dbReference type="PROSITE" id="PS50109">
    <property type="entry name" value="HIS_KIN"/>
    <property type="match status" value="1"/>
</dbReference>
<feature type="transmembrane region" description="Helical" evidence="7">
    <location>
        <begin position="152"/>
        <end position="172"/>
    </location>
</feature>
<dbReference type="Pfam" id="PF16927">
    <property type="entry name" value="HisKA_7TM"/>
    <property type="match status" value="1"/>
</dbReference>
<protein>
    <recommendedName>
        <fullName evidence="2">histidine kinase</fullName>
        <ecNumber evidence="2">2.7.13.3</ecNumber>
    </recommendedName>
</protein>
<keyword evidence="4" id="KW-0808">Transferase</keyword>
<dbReference type="InterPro" id="IPR050351">
    <property type="entry name" value="BphY/WalK/GraS-like"/>
</dbReference>
<dbReference type="STRING" id="1484053.SAMN05444274_11092"/>
<dbReference type="InterPro" id="IPR000014">
    <property type="entry name" value="PAS"/>
</dbReference>
<feature type="domain" description="PAC" evidence="9">
    <location>
        <begin position="305"/>
        <end position="358"/>
    </location>
</feature>
<dbReference type="Gene3D" id="1.10.287.130">
    <property type="match status" value="1"/>
</dbReference>
<organism evidence="10 11">
    <name type="scientific">Mariniphaga anaerophila</name>
    <dbReference type="NCBI Taxonomy" id="1484053"/>
    <lineage>
        <taxon>Bacteria</taxon>
        <taxon>Pseudomonadati</taxon>
        <taxon>Bacteroidota</taxon>
        <taxon>Bacteroidia</taxon>
        <taxon>Marinilabiliales</taxon>
        <taxon>Prolixibacteraceae</taxon>
        <taxon>Mariniphaga</taxon>
    </lineage>
</organism>
<dbReference type="InterPro" id="IPR000700">
    <property type="entry name" value="PAS-assoc_C"/>
</dbReference>
<dbReference type="InterPro" id="IPR003661">
    <property type="entry name" value="HisK_dim/P_dom"/>
</dbReference>
<dbReference type="GO" id="GO:0000155">
    <property type="term" value="F:phosphorelay sensor kinase activity"/>
    <property type="evidence" value="ECO:0007669"/>
    <property type="project" value="InterPro"/>
</dbReference>
<dbReference type="SUPFAM" id="SSF55785">
    <property type="entry name" value="PYP-like sensor domain (PAS domain)"/>
    <property type="match status" value="1"/>
</dbReference>
<evidence type="ECO:0000256" key="7">
    <source>
        <dbReference type="SAM" id="Phobius"/>
    </source>
</evidence>
<feature type="transmembrane region" description="Helical" evidence="7">
    <location>
        <begin position="215"/>
        <end position="234"/>
    </location>
</feature>
<keyword evidence="7" id="KW-1133">Transmembrane helix</keyword>
<keyword evidence="3" id="KW-0597">Phosphoprotein</keyword>
<dbReference type="InterPro" id="IPR036890">
    <property type="entry name" value="HATPase_C_sf"/>
</dbReference>
<feature type="transmembrane region" description="Helical" evidence="7">
    <location>
        <begin position="184"/>
        <end position="203"/>
    </location>
</feature>
<feature type="domain" description="Histidine kinase" evidence="8">
    <location>
        <begin position="376"/>
        <end position="590"/>
    </location>
</feature>
<dbReference type="CDD" id="cd00082">
    <property type="entry name" value="HisKA"/>
    <property type="match status" value="1"/>
</dbReference>
<dbReference type="AlphaFoldDB" id="A0A1M5EZ96"/>
<dbReference type="InterPro" id="IPR036097">
    <property type="entry name" value="HisK_dim/P_sf"/>
</dbReference>
<dbReference type="NCBIfam" id="TIGR00229">
    <property type="entry name" value="sensory_box"/>
    <property type="match status" value="1"/>
</dbReference>
<feature type="transmembrane region" description="Helical" evidence="7">
    <location>
        <begin position="109"/>
        <end position="132"/>
    </location>
</feature>
<dbReference type="GO" id="GO:0030295">
    <property type="term" value="F:protein kinase activator activity"/>
    <property type="evidence" value="ECO:0007669"/>
    <property type="project" value="TreeGrafter"/>
</dbReference>
<dbReference type="Gene3D" id="3.30.565.10">
    <property type="entry name" value="Histidine kinase-like ATPase, C-terminal domain"/>
    <property type="match status" value="1"/>
</dbReference>
<evidence type="ECO:0000259" key="8">
    <source>
        <dbReference type="PROSITE" id="PS50109"/>
    </source>
</evidence>
<dbReference type="PANTHER" id="PTHR42878:SF15">
    <property type="entry name" value="BACTERIOPHYTOCHROME"/>
    <property type="match status" value="1"/>
</dbReference>
<keyword evidence="5 10" id="KW-0418">Kinase</keyword>
<evidence type="ECO:0000256" key="5">
    <source>
        <dbReference type="ARBA" id="ARBA00022777"/>
    </source>
</evidence>
<dbReference type="OrthoDB" id="9808408at2"/>
<dbReference type="Gene3D" id="3.30.450.20">
    <property type="entry name" value="PAS domain"/>
    <property type="match status" value="1"/>
</dbReference>
<feature type="transmembrane region" description="Helical" evidence="7">
    <location>
        <begin position="47"/>
        <end position="66"/>
    </location>
</feature>
<dbReference type="SMART" id="SM00387">
    <property type="entry name" value="HATPase_c"/>
    <property type="match status" value="1"/>
</dbReference>
<evidence type="ECO:0000256" key="2">
    <source>
        <dbReference type="ARBA" id="ARBA00012438"/>
    </source>
</evidence>
<accession>A0A1M5EZ96</accession>
<proteinExistence type="predicted"/>
<dbReference type="PRINTS" id="PR00344">
    <property type="entry name" value="BCTRLSENSOR"/>
</dbReference>
<dbReference type="Proteomes" id="UP000184164">
    <property type="component" value="Unassembled WGS sequence"/>
</dbReference>
<comment type="catalytic activity">
    <reaction evidence="1">
        <text>ATP + protein L-histidine = ADP + protein N-phospho-L-histidine.</text>
        <dbReference type="EC" id="2.7.13.3"/>
    </reaction>
</comment>
<keyword evidence="11" id="KW-1185">Reference proteome</keyword>
<evidence type="ECO:0000259" key="9">
    <source>
        <dbReference type="PROSITE" id="PS50113"/>
    </source>
</evidence>
<reference evidence="10 11" key="1">
    <citation type="submission" date="2016-11" db="EMBL/GenBank/DDBJ databases">
        <authorList>
            <person name="Jaros S."/>
            <person name="Januszkiewicz K."/>
            <person name="Wedrychowicz H."/>
        </authorList>
    </citation>
    <scope>NUCLEOTIDE SEQUENCE [LARGE SCALE GENOMIC DNA]</scope>
    <source>
        <strain evidence="10 11">DSM 26910</strain>
    </source>
</reference>
<evidence type="ECO:0000256" key="3">
    <source>
        <dbReference type="ARBA" id="ARBA00022553"/>
    </source>
</evidence>
<name>A0A1M5EZ96_9BACT</name>
<feature type="transmembrane region" description="Helical" evidence="7">
    <location>
        <begin position="78"/>
        <end position="97"/>
    </location>
</feature>
<dbReference type="Pfam" id="PF08448">
    <property type="entry name" value="PAS_4"/>
    <property type="match status" value="1"/>
</dbReference>
<evidence type="ECO:0000256" key="6">
    <source>
        <dbReference type="ARBA" id="ARBA00023136"/>
    </source>
</evidence>
<dbReference type="PROSITE" id="PS50113">
    <property type="entry name" value="PAC"/>
    <property type="match status" value="1"/>
</dbReference>
<dbReference type="InterPro" id="IPR005467">
    <property type="entry name" value="His_kinase_dom"/>
</dbReference>
<keyword evidence="6 7" id="KW-0472">Membrane</keyword>
<dbReference type="GO" id="GO:0016020">
    <property type="term" value="C:membrane"/>
    <property type="evidence" value="ECO:0007669"/>
    <property type="project" value="UniProtKB-SubCell"/>
</dbReference>
<dbReference type="Pfam" id="PF02518">
    <property type="entry name" value="HATPase_c"/>
    <property type="match status" value="1"/>
</dbReference>
<sequence length="590" mass="66454">MIISLANIIFKSLPKESIIEFLAVAIALGTLAILWKHRKSPEVKYLIFIELSAAIWALTAGFEFMSSTLETKQLWSQASYLGFSFMPLLYFLFASAFSQKIKYITPTSITLLLVIPFITISLSFTNDFHHLIWSNVTLDAAKNMLVIEHGMWFWIFWAYSFTLVAAGFFNLLRSIYEFTAYYRSQINILLIATLIPLAGNMMYITGISPIPEFDWTPVSFSFTGLVITFGIIKFRMFDLVPFARNKLIDTMSDGVIVINAEGFIEDHNPAVNHIFNLKSKSIIRKRFEVTFSQYENLVEGVTGDSTNLVEIETTNNGKQSFYQVRISPIYDRNQKLSGHLLQINDITSLKETENKLKEEIEERGRLIEDLDAFAHTVAHDLRNSLGSVHSSSEIIIESLNEGNTEVSEEFATMIKIASNKAIQITQELLILATVSHDEIERKPLDMLRIFSGAKSQIEELILQSKTQIVFPAEWPVALGYSTWIEEVWVNYITNAIKYGGAPPKLEAGSNAPVDGMIRFWVQDNGDGISAEDQSKLFLKYSRLVPEKADGYGLGLSIVKRIIEKLGGQVGVDSTGKEGEGAKFWFELPSA</sequence>
<dbReference type="InterPro" id="IPR003594">
    <property type="entry name" value="HATPase_dom"/>
</dbReference>
<evidence type="ECO:0000313" key="11">
    <source>
        <dbReference type="Proteomes" id="UP000184164"/>
    </source>
</evidence>
<dbReference type="SMART" id="SM00388">
    <property type="entry name" value="HisKA"/>
    <property type="match status" value="1"/>
</dbReference>
<dbReference type="InterPro" id="IPR035965">
    <property type="entry name" value="PAS-like_dom_sf"/>
</dbReference>
<evidence type="ECO:0000313" key="10">
    <source>
        <dbReference type="EMBL" id="SHF84508.1"/>
    </source>
</evidence>
<dbReference type="GO" id="GO:0000156">
    <property type="term" value="F:phosphorelay response regulator activity"/>
    <property type="evidence" value="ECO:0007669"/>
    <property type="project" value="TreeGrafter"/>
</dbReference>
<dbReference type="GO" id="GO:0007234">
    <property type="term" value="P:osmosensory signaling via phosphorelay pathway"/>
    <property type="evidence" value="ECO:0007669"/>
    <property type="project" value="TreeGrafter"/>
</dbReference>
<gene>
    <name evidence="10" type="ORF">SAMN05444274_11092</name>
</gene>